<dbReference type="Proteomes" id="UP001165283">
    <property type="component" value="Unassembled WGS sequence"/>
</dbReference>
<organism evidence="1 2">
    <name type="scientific">Pseudonocardia humida</name>
    <dbReference type="NCBI Taxonomy" id="2800819"/>
    <lineage>
        <taxon>Bacteria</taxon>
        <taxon>Bacillati</taxon>
        <taxon>Actinomycetota</taxon>
        <taxon>Actinomycetes</taxon>
        <taxon>Pseudonocardiales</taxon>
        <taxon>Pseudonocardiaceae</taxon>
        <taxon>Pseudonocardia</taxon>
    </lineage>
</organism>
<sequence length="152" mass="16762">MLHARRQGAFRYSYLITEDGGVPVTTLTQGFRDHAEFELAGVAYRMRMSGIVRRQALLEDPDGRPVAGADRLGRRSWTVTAPGSSHEFERVGLFGTEYAHVVEGRRVGSIRRTGFWRTGAQADLPALPRPLAVFTFAVALVTWQQNDAASSG</sequence>
<name>A0ABT1A9E7_9PSEU</name>
<reference evidence="1" key="1">
    <citation type="submission" date="2021-04" db="EMBL/GenBank/DDBJ databases">
        <title>Pseudonocardia sp. nov., isolated from sandy soil of mangrove forest.</title>
        <authorList>
            <person name="Zan Z."/>
            <person name="Huang R."/>
            <person name="Liu W."/>
        </authorList>
    </citation>
    <scope>NUCLEOTIDE SEQUENCE</scope>
    <source>
        <strain evidence="1">S2-4</strain>
    </source>
</reference>
<evidence type="ECO:0000313" key="2">
    <source>
        <dbReference type="Proteomes" id="UP001165283"/>
    </source>
</evidence>
<accession>A0ABT1A9E7</accession>
<protein>
    <recommendedName>
        <fullName evidence="3">Allene oxide cyclase barrel-like domain-containing protein</fullName>
    </recommendedName>
</protein>
<dbReference type="RefSeq" id="WP_252444523.1">
    <property type="nucleotide sequence ID" value="NZ_JAGSOV010000069.1"/>
</dbReference>
<evidence type="ECO:0008006" key="3">
    <source>
        <dbReference type="Google" id="ProtNLM"/>
    </source>
</evidence>
<evidence type="ECO:0000313" key="1">
    <source>
        <dbReference type="EMBL" id="MCO1659649.1"/>
    </source>
</evidence>
<keyword evidence="2" id="KW-1185">Reference proteome</keyword>
<gene>
    <name evidence="1" type="ORF">KDL28_31720</name>
</gene>
<proteinExistence type="predicted"/>
<comment type="caution">
    <text evidence="1">The sequence shown here is derived from an EMBL/GenBank/DDBJ whole genome shotgun (WGS) entry which is preliminary data.</text>
</comment>
<dbReference type="EMBL" id="JAGSOV010000069">
    <property type="protein sequence ID" value="MCO1659649.1"/>
    <property type="molecule type" value="Genomic_DNA"/>
</dbReference>